<dbReference type="PANTHER" id="PTHR44688:SF16">
    <property type="entry name" value="DNA-BINDING TRANSCRIPTIONAL ACTIVATOR DEVR_DOSR"/>
    <property type="match status" value="1"/>
</dbReference>
<reference evidence="6" key="1">
    <citation type="submission" date="2010-03" db="EMBL/GenBank/DDBJ databases">
        <title>The genome sequence of Synergistetes sp. SGP1.</title>
        <authorList>
            <consortium name="metaHIT consortium -- http://www.metahit.eu/"/>
            <person name="Pajon A."/>
            <person name="Turner K."/>
            <person name="Parkhill J."/>
            <person name="Wade W."/>
            <person name="Vartoukian S."/>
        </authorList>
    </citation>
    <scope>NUCLEOTIDE SEQUENCE [LARGE SCALE GENOMIC DNA]</scope>
    <source>
        <strain evidence="6">SGP1</strain>
    </source>
</reference>
<keyword evidence="1" id="KW-0805">Transcription regulation</keyword>
<name>A0AB94IVP6_9BACT</name>
<sequence length="121" mass="13877">MTAFKRDLMSWSRDDLLLMALTAYFEGMDLTRQERRVAVMLAESKSAKEICATIFITENTLKYHIRNINRKLGIKTRREIPALLAALTSEAERKGWLRRPAKVVSLAEFRARRGLQPAALV</sequence>
<dbReference type="PROSITE" id="PS50043">
    <property type="entry name" value="HTH_LUXR_2"/>
    <property type="match status" value="1"/>
</dbReference>
<dbReference type="KEGG" id="sbr:SY1_03430"/>
<dbReference type="InterPro" id="IPR016032">
    <property type="entry name" value="Sig_transdc_resp-reg_C-effctor"/>
</dbReference>
<dbReference type="PANTHER" id="PTHR44688">
    <property type="entry name" value="DNA-BINDING TRANSCRIPTIONAL ACTIVATOR DEVR_DOSR"/>
    <property type="match status" value="1"/>
</dbReference>
<dbReference type="GO" id="GO:0006355">
    <property type="term" value="P:regulation of DNA-templated transcription"/>
    <property type="evidence" value="ECO:0007669"/>
    <property type="project" value="InterPro"/>
</dbReference>
<evidence type="ECO:0000256" key="3">
    <source>
        <dbReference type="ARBA" id="ARBA00023163"/>
    </source>
</evidence>
<dbReference type="EMBL" id="FP929056">
    <property type="protein sequence ID" value="CBL27828.1"/>
    <property type="molecule type" value="Genomic_DNA"/>
</dbReference>
<feature type="domain" description="HTH luxR-type" evidence="4">
    <location>
        <begin position="23"/>
        <end position="88"/>
    </location>
</feature>
<dbReference type="CDD" id="cd06170">
    <property type="entry name" value="LuxR_C_like"/>
    <property type="match status" value="1"/>
</dbReference>
<organism evidence="5 6">
    <name type="scientific">Fretibacterium fastidiosum</name>
    <dbReference type="NCBI Taxonomy" id="651822"/>
    <lineage>
        <taxon>Bacteria</taxon>
        <taxon>Thermotogati</taxon>
        <taxon>Synergistota</taxon>
        <taxon>Synergistia</taxon>
        <taxon>Synergistales</taxon>
        <taxon>Aminobacteriaceae</taxon>
        <taxon>Fretibacterium</taxon>
    </lineage>
</organism>
<keyword evidence="6" id="KW-1185">Reference proteome</keyword>
<keyword evidence="3" id="KW-0804">Transcription</keyword>
<dbReference type="Proteomes" id="UP000008957">
    <property type="component" value="Chromosome"/>
</dbReference>
<keyword evidence="2" id="KW-0238">DNA-binding</keyword>
<accession>A0AB94IVP6</accession>
<dbReference type="InterPro" id="IPR036388">
    <property type="entry name" value="WH-like_DNA-bd_sf"/>
</dbReference>
<dbReference type="GO" id="GO:0003677">
    <property type="term" value="F:DNA binding"/>
    <property type="evidence" value="ECO:0007669"/>
    <property type="project" value="UniProtKB-KW"/>
</dbReference>
<evidence type="ECO:0000313" key="6">
    <source>
        <dbReference type="Proteomes" id="UP000008957"/>
    </source>
</evidence>
<gene>
    <name evidence="5" type="ORF">SY1_03430</name>
</gene>
<dbReference type="SUPFAM" id="SSF46894">
    <property type="entry name" value="C-terminal effector domain of the bipartite response regulators"/>
    <property type="match status" value="1"/>
</dbReference>
<dbReference type="SMART" id="SM00421">
    <property type="entry name" value="HTH_LUXR"/>
    <property type="match status" value="1"/>
</dbReference>
<dbReference type="InterPro" id="IPR000792">
    <property type="entry name" value="Tscrpt_reg_LuxR_C"/>
</dbReference>
<proteinExistence type="predicted"/>
<reference evidence="5 6" key="2">
    <citation type="submission" date="2010-03" db="EMBL/GenBank/DDBJ databases">
        <authorList>
            <person name="Pajon A."/>
        </authorList>
    </citation>
    <scope>NUCLEOTIDE SEQUENCE [LARGE SCALE GENOMIC DNA]</scope>
    <source>
        <strain evidence="5 6">SGP1</strain>
    </source>
</reference>
<dbReference type="PRINTS" id="PR00038">
    <property type="entry name" value="HTHLUXR"/>
</dbReference>
<protein>
    <submittedName>
        <fullName evidence="5">Response regulator containing a CheY-like receiver domain and an HTH DNA-binding domain</fullName>
    </submittedName>
</protein>
<dbReference type="Pfam" id="PF00196">
    <property type="entry name" value="GerE"/>
    <property type="match status" value="1"/>
</dbReference>
<dbReference type="AlphaFoldDB" id="A0AB94IVP6"/>
<evidence type="ECO:0000313" key="5">
    <source>
        <dbReference type="EMBL" id="CBL27828.1"/>
    </source>
</evidence>
<dbReference type="Gene3D" id="1.10.10.10">
    <property type="entry name" value="Winged helix-like DNA-binding domain superfamily/Winged helix DNA-binding domain"/>
    <property type="match status" value="1"/>
</dbReference>
<evidence type="ECO:0000259" key="4">
    <source>
        <dbReference type="PROSITE" id="PS50043"/>
    </source>
</evidence>
<evidence type="ECO:0000256" key="2">
    <source>
        <dbReference type="ARBA" id="ARBA00023125"/>
    </source>
</evidence>
<dbReference type="RefSeq" id="WP_015555975.1">
    <property type="nucleotide sequence ID" value="NC_021038.1"/>
</dbReference>
<evidence type="ECO:0000256" key="1">
    <source>
        <dbReference type="ARBA" id="ARBA00023015"/>
    </source>
</evidence>